<feature type="non-terminal residue" evidence="10">
    <location>
        <position position="1"/>
    </location>
</feature>
<dbReference type="GO" id="GO:0005634">
    <property type="term" value="C:nucleus"/>
    <property type="evidence" value="ECO:0007669"/>
    <property type="project" value="TreeGrafter"/>
</dbReference>
<evidence type="ECO:0000313" key="11">
    <source>
        <dbReference type="Proteomes" id="UP000288216"/>
    </source>
</evidence>
<comment type="similarity">
    <text evidence="1">Belongs to the LovG family.</text>
</comment>
<evidence type="ECO:0000256" key="8">
    <source>
        <dbReference type="ARBA" id="ARBA00093679"/>
    </source>
</evidence>
<evidence type="ECO:0000256" key="5">
    <source>
        <dbReference type="ARBA" id="ARBA00039155"/>
    </source>
</evidence>
<comment type="function">
    <text evidence="7">Exhibits ester hydrolase activity with a strong preference for long-chain alkyl ester substrates and high selectivity against a variety of short, branched, and substituted esters. Is able to hydrolyze ester bonds within a wide range of p-nitrophenyl derivatives (C2-C14) in vitro, with a strong preference toward substrates of &gt;8 carbons.</text>
</comment>
<dbReference type="PANTHER" id="PTHR48070:SF6">
    <property type="entry name" value="ESTERASE OVCA2"/>
    <property type="match status" value="1"/>
</dbReference>
<keyword evidence="11" id="KW-1185">Reference proteome</keyword>
<evidence type="ECO:0000256" key="2">
    <source>
        <dbReference type="ARBA" id="ARBA00021974"/>
    </source>
</evidence>
<evidence type="ECO:0000256" key="1">
    <source>
        <dbReference type="ARBA" id="ARBA00005863"/>
    </source>
</evidence>
<dbReference type="Proteomes" id="UP000288216">
    <property type="component" value="Unassembled WGS sequence"/>
</dbReference>
<dbReference type="InterPro" id="IPR050593">
    <property type="entry name" value="LovG"/>
</dbReference>
<dbReference type="Pfam" id="PF03959">
    <property type="entry name" value="FSH1"/>
    <property type="match status" value="1"/>
</dbReference>
<comment type="catalytic activity">
    <reaction evidence="6">
        <text>a carboxylic ester + H2O = an alcohol + a carboxylate + H(+)</text>
        <dbReference type="Rhea" id="RHEA:21164"/>
        <dbReference type="ChEBI" id="CHEBI:15377"/>
        <dbReference type="ChEBI" id="CHEBI:15378"/>
        <dbReference type="ChEBI" id="CHEBI:29067"/>
        <dbReference type="ChEBI" id="CHEBI:30879"/>
        <dbReference type="ChEBI" id="CHEBI:33308"/>
        <dbReference type="EC" id="3.1.1.1"/>
    </reaction>
</comment>
<dbReference type="SUPFAM" id="SSF53474">
    <property type="entry name" value="alpha/beta-Hydrolases"/>
    <property type="match status" value="1"/>
</dbReference>
<dbReference type="GO" id="GO:0106435">
    <property type="term" value="F:carboxylesterase activity"/>
    <property type="evidence" value="ECO:0007669"/>
    <property type="project" value="UniProtKB-EC"/>
</dbReference>
<evidence type="ECO:0000259" key="9">
    <source>
        <dbReference type="Pfam" id="PF03959"/>
    </source>
</evidence>
<sequence length="166" mass="18516">TQAGETEEDARGWWFSDPGEESFNALDHVETSKGLEESLETVSKAMVELGPFDGILGFSQGAAFVSMICALKQQGDPRFQFDFAILVAGFRSRCKQHDRFYQEPIAVPSLHVFGDTDQVIPGEMSQELSTFFVDPVVLTHPGGHFVPVSAPQKPVYLEFLERFQKK</sequence>
<dbReference type="GO" id="GO:0032526">
    <property type="term" value="P:response to retinoic acid"/>
    <property type="evidence" value="ECO:0007669"/>
    <property type="project" value="TreeGrafter"/>
</dbReference>
<dbReference type="EMBL" id="BFAA01183597">
    <property type="protein sequence ID" value="GCB85699.1"/>
    <property type="molecule type" value="Genomic_DNA"/>
</dbReference>
<dbReference type="GO" id="GO:0005737">
    <property type="term" value="C:cytoplasm"/>
    <property type="evidence" value="ECO:0007669"/>
    <property type="project" value="TreeGrafter"/>
</dbReference>
<dbReference type="Gene3D" id="3.40.50.1820">
    <property type="entry name" value="alpha/beta hydrolase"/>
    <property type="match status" value="1"/>
</dbReference>
<gene>
    <name evidence="10" type="ORF">scyTo_0026326</name>
</gene>
<dbReference type="InterPro" id="IPR005645">
    <property type="entry name" value="FSH-like_dom"/>
</dbReference>
<accession>A0A401QJY7</accession>
<protein>
    <recommendedName>
        <fullName evidence="2">Esterase OVCA2</fullName>
        <ecNumber evidence="5">3.1.1.1</ecNumber>
    </recommendedName>
    <alternativeName>
        <fullName evidence="8">OVCA2 serine hydrolase domain-containing protein</fullName>
    </alternativeName>
</protein>
<keyword evidence="3" id="KW-0719">Serine esterase</keyword>
<dbReference type="EC" id="3.1.1.1" evidence="5"/>
<dbReference type="PANTHER" id="PTHR48070">
    <property type="entry name" value="ESTERASE OVCA2"/>
    <property type="match status" value="1"/>
</dbReference>
<organism evidence="10 11">
    <name type="scientific">Scyliorhinus torazame</name>
    <name type="common">Cloudy catshark</name>
    <name type="synonym">Catulus torazame</name>
    <dbReference type="NCBI Taxonomy" id="75743"/>
    <lineage>
        <taxon>Eukaryota</taxon>
        <taxon>Metazoa</taxon>
        <taxon>Chordata</taxon>
        <taxon>Craniata</taxon>
        <taxon>Vertebrata</taxon>
        <taxon>Chondrichthyes</taxon>
        <taxon>Elasmobranchii</taxon>
        <taxon>Galeomorphii</taxon>
        <taxon>Galeoidea</taxon>
        <taxon>Carcharhiniformes</taxon>
        <taxon>Scyliorhinidae</taxon>
        <taxon>Scyliorhinus</taxon>
    </lineage>
</organism>
<dbReference type="STRING" id="75743.A0A401QJY7"/>
<comment type="caution">
    <text evidence="10">The sequence shown here is derived from an EMBL/GenBank/DDBJ whole genome shotgun (WGS) entry which is preliminary data.</text>
</comment>
<feature type="domain" description="Serine hydrolase" evidence="9">
    <location>
        <begin position="4"/>
        <end position="153"/>
    </location>
</feature>
<evidence type="ECO:0000256" key="6">
    <source>
        <dbReference type="ARBA" id="ARBA00051142"/>
    </source>
</evidence>
<proteinExistence type="inferred from homology"/>
<reference evidence="10 11" key="1">
    <citation type="journal article" date="2018" name="Nat. Ecol. Evol.">
        <title>Shark genomes provide insights into elasmobranch evolution and the origin of vertebrates.</title>
        <authorList>
            <person name="Hara Y"/>
            <person name="Yamaguchi K"/>
            <person name="Onimaru K"/>
            <person name="Kadota M"/>
            <person name="Koyanagi M"/>
            <person name="Keeley SD"/>
            <person name="Tatsumi K"/>
            <person name="Tanaka K"/>
            <person name="Motone F"/>
            <person name="Kageyama Y"/>
            <person name="Nozu R"/>
            <person name="Adachi N"/>
            <person name="Nishimura O"/>
            <person name="Nakagawa R"/>
            <person name="Tanegashima C"/>
            <person name="Kiyatake I"/>
            <person name="Matsumoto R"/>
            <person name="Murakumo K"/>
            <person name="Nishida K"/>
            <person name="Terakita A"/>
            <person name="Kuratani S"/>
            <person name="Sato K"/>
            <person name="Hyodo S Kuraku.S."/>
        </authorList>
    </citation>
    <scope>NUCLEOTIDE SEQUENCE [LARGE SCALE GENOMIC DNA]</scope>
</reference>
<evidence type="ECO:0000256" key="4">
    <source>
        <dbReference type="ARBA" id="ARBA00022801"/>
    </source>
</evidence>
<dbReference type="InterPro" id="IPR029058">
    <property type="entry name" value="AB_hydrolase_fold"/>
</dbReference>
<evidence type="ECO:0000256" key="7">
    <source>
        <dbReference type="ARBA" id="ARBA00093420"/>
    </source>
</evidence>
<evidence type="ECO:0000313" key="10">
    <source>
        <dbReference type="EMBL" id="GCB85699.1"/>
    </source>
</evidence>
<dbReference type="FunFam" id="3.40.50.1820:FF:000073">
    <property type="entry name" value="esterase OVCA2 isoform X6"/>
    <property type="match status" value="1"/>
</dbReference>
<evidence type="ECO:0000256" key="3">
    <source>
        <dbReference type="ARBA" id="ARBA00022487"/>
    </source>
</evidence>
<dbReference type="OrthoDB" id="414698at2759"/>
<dbReference type="AlphaFoldDB" id="A0A401QJY7"/>
<name>A0A401QJY7_SCYTO</name>
<keyword evidence="4" id="KW-0378">Hydrolase</keyword>
<dbReference type="OMA" id="PHIIQPA"/>